<dbReference type="EMBL" id="BGPR01165545">
    <property type="protein sequence ID" value="GBM11793.1"/>
    <property type="molecule type" value="Genomic_DNA"/>
</dbReference>
<reference evidence="2 4" key="1">
    <citation type="journal article" date="2019" name="Sci. Rep.">
        <title>Orb-weaving spider Araneus ventricosus genome elucidates the spidroin gene catalogue.</title>
        <authorList>
            <person name="Kono N."/>
            <person name="Nakamura H."/>
            <person name="Ohtoshi R."/>
            <person name="Moran D.A.P."/>
            <person name="Shinohara A."/>
            <person name="Yoshida Y."/>
            <person name="Fujiwara M."/>
            <person name="Mori M."/>
            <person name="Tomita M."/>
            <person name="Arakawa K."/>
        </authorList>
    </citation>
    <scope>NUCLEOTIDE SEQUENCE [LARGE SCALE GENOMIC DNA]</scope>
</reference>
<sequence length="193" mass="21531">MSEPVRIKASRKKLALKSSSVPFTSVAKFVLEGQVIREWLVGWLGWVFWRKSQERGWTFISFNYLHLPAKLKCPQETRELLSPKRKHPGNKPKGITYATRNAGQGLEGMKTFCGIMHLNPPVSQNSYEKICRRVNAVSKNVAIESMKKAADEEVAAVDSTDITVSGDGTWKTRGHTSQIGVCIVIGAETLERS</sequence>
<evidence type="ECO:0000313" key="4">
    <source>
        <dbReference type="Proteomes" id="UP000499080"/>
    </source>
</evidence>
<organism evidence="2 4">
    <name type="scientific">Araneus ventricosus</name>
    <name type="common">Orbweaver spider</name>
    <name type="synonym">Epeira ventricosa</name>
    <dbReference type="NCBI Taxonomy" id="182803"/>
    <lineage>
        <taxon>Eukaryota</taxon>
        <taxon>Metazoa</taxon>
        <taxon>Ecdysozoa</taxon>
        <taxon>Arthropoda</taxon>
        <taxon>Chelicerata</taxon>
        <taxon>Arachnida</taxon>
        <taxon>Araneae</taxon>
        <taxon>Araneomorphae</taxon>
        <taxon>Entelegynae</taxon>
        <taxon>Araneoidea</taxon>
        <taxon>Araneidae</taxon>
        <taxon>Araneus</taxon>
    </lineage>
</organism>
<gene>
    <name evidence="3" type="ORF">AVEN_20453_1</name>
    <name evidence="2" type="ORF">AVEN_231654_1</name>
</gene>
<keyword evidence="4" id="KW-1185">Reference proteome</keyword>
<feature type="domain" description="Mutator-like transposase" evidence="1">
    <location>
        <begin position="94"/>
        <end position="189"/>
    </location>
</feature>
<dbReference type="Pfam" id="PF20700">
    <property type="entry name" value="Mutator"/>
    <property type="match status" value="1"/>
</dbReference>
<accession>A0A4Y2D863</accession>
<dbReference type="EMBL" id="BGPR01165541">
    <property type="protein sequence ID" value="GBM11765.1"/>
    <property type="molecule type" value="Genomic_DNA"/>
</dbReference>
<dbReference type="Proteomes" id="UP000499080">
    <property type="component" value="Unassembled WGS sequence"/>
</dbReference>
<dbReference type="InterPro" id="IPR049012">
    <property type="entry name" value="Mutator_transp_dom"/>
</dbReference>
<evidence type="ECO:0000313" key="2">
    <source>
        <dbReference type="EMBL" id="GBM11765.1"/>
    </source>
</evidence>
<protein>
    <recommendedName>
        <fullName evidence="1">Mutator-like transposase domain-containing protein</fullName>
    </recommendedName>
</protein>
<comment type="caution">
    <text evidence="2">The sequence shown here is derived from an EMBL/GenBank/DDBJ whole genome shotgun (WGS) entry which is preliminary data.</text>
</comment>
<dbReference type="AlphaFoldDB" id="A0A4Y2D863"/>
<proteinExistence type="predicted"/>
<name>A0A4Y2D863_ARAVE</name>
<evidence type="ECO:0000313" key="3">
    <source>
        <dbReference type="EMBL" id="GBM11793.1"/>
    </source>
</evidence>
<dbReference type="OrthoDB" id="6427993at2759"/>
<evidence type="ECO:0000259" key="1">
    <source>
        <dbReference type="Pfam" id="PF20700"/>
    </source>
</evidence>